<dbReference type="EMBL" id="ADBJ01000008">
    <property type="protein sequence ID" value="EFA84682.1"/>
    <property type="molecule type" value="Genomic_DNA"/>
</dbReference>
<accession>D3B058</accession>
<dbReference type="OMA" id="MIDRVVM"/>
<comment type="caution">
    <text evidence="9">The sequence shown here is derived from an EMBL/GenBank/DDBJ whole genome shotgun (WGS) entry which is preliminary data.</text>
</comment>
<dbReference type="GO" id="GO:0016256">
    <property type="term" value="P:N-glycan processing to lysosome"/>
    <property type="evidence" value="ECO:0007669"/>
    <property type="project" value="TreeGrafter"/>
</dbReference>
<feature type="compositionally biased region" description="Low complexity" evidence="5">
    <location>
        <begin position="367"/>
        <end position="381"/>
    </location>
</feature>
<dbReference type="GO" id="GO:0005794">
    <property type="term" value="C:Golgi apparatus"/>
    <property type="evidence" value="ECO:0007669"/>
    <property type="project" value="TreeGrafter"/>
</dbReference>
<feature type="compositionally biased region" description="Basic and acidic residues" evidence="5">
    <location>
        <begin position="382"/>
        <end position="391"/>
    </location>
</feature>
<keyword evidence="10" id="KW-1185">Reference proteome</keyword>
<evidence type="ECO:0000256" key="1">
    <source>
        <dbReference type="ARBA" id="ARBA00022679"/>
    </source>
</evidence>
<protein>
    <submittedName>
        <fullName evidence="9">Putative glycophosphotransferase</fullName>
    </submittedName>
</protein>
<keyword evidence="6" id="KW-0812">Transmembrane</keyword>
<organism evidence="9 10">
    <name type="scientific">Heterostelium pallidum (strain ATCC 26659 / Pp 5 / PN500)</name>
    <name type="common">Cellular slime mold</name>
    <name type="synonym">Polysphondylium pallidum</name>
    <dbReference type="NCBI Taxonomy" id="670386"/>
    <lineage>
        <taxon>Eukaryota</taxon>
        <taxon>Amoebozoa</taxon>
        <taxon>Evosea</taxon>
        <taxon>Eumycetozoa</taxon>
        <taxon>Dictyostelia</taxon>
        <taxon>Acytosteliales</taxon>
        <taxon>Acytosteliaceae</taxon>
        <taxon>Heterostelium</taxon>
    </lineage>
</organism>
<name>D3B058_HETP5</name>
<sequence length="966" mass="109500">MALCILGAFISFNTVFQLVSVFTVTSEGSDSFRWNDNVGGKDRLSKKFLYLNDDVMFGRPVYPDDFATKGGGQKVFLSWPVPNCNDGCPNNWVGDGFCDAACNVTLCDFDGGDCNNSTGKAKTRWWNRNTGGGTSTTSRTDTKARNYCSRSCPDAWIGDKHCDRMCKNIDCGFDAGDCGVEIMFNEMLGYNITNQTHIEIINGTNAVYFNLTQLVGEATITDGSHDNAVLVRTATISQKNKIMTLTFHHNIPYQSVSISISYETGSGDTKKTFTKDFNITLSTIVNTTEKPLSTLTPLTNQTTTTKTATSTQTNSNSTTKTVKTSREHTASDFETSSSTETTPNPTETVKSISVENVNDKQDWIPKNNNNNNNENENNNDNNENHNTDAKDNQASPLNIKEEHSTKGNSNPASEQLDDDLVSGGSTQDQSMDREDSITDLENALNKPEGSSVAEIFNSLGEDVKLFTNNNDERSNIVASNDFNDDNNNNNDQLNNADLIDILEDKIFDNQDEKKQQQEISGTGRQLLNIQVEEEEEEVVLNSIAASSAAAEDPDDLLVMKFIERKSEEEKKLENHYIAKQRELMLSKSNEDPEMLAFERYMQNRELEKILKEEGEVFPWEETEDIKQEKPAAQSRKLMDMFGDSLKYVNRLYTVEFGPSPRKVPAHMPHMIDKDLMEEIQTKWPVQWESTSSHSLRNPRDMQYAFSYFYYMIHKKVPFDFDKLWHSEIDINGDGWLNENELRSFAVNVYGTPVRATAFKEFKSNLYKACHSLRQQEQLANGEITNIVELDNRTLEISGVELEECHITNEVVRASNKTFEDARVSYSKRNFYQTTIEGTDEVAFLMVDDNYTVTQSRLDGVRQRRHKFICLNDNINHDKPTAPLAIKVVHDFYESLFPRPSSFELPASTTNHFQYIGDIVSIKAEDNQRNHTTILLLSGLIVFVLFLIWKQQKSKQLSRQNKKYYIV</sequence>
<dbReference type="InterPro" id="IPR047141">
    <property type="entry name" value="Stealth"/>
</dbReference>
<keyword evidence="6" id="KW-1133">Transmembrane helix</keyword>
<evidence type="ECO:0000259" key="8">
    <source>
        <dbReference type="PROSITE" id="PS50258"/>
    </source>
</evidence>
<feature type="compositionally biased region" description="Low complexity" evidence="5">
    <location>
        <begin position="334"/>
        <end position="348"/>
    </location>
</feature>
<evidence type="ECO:0000256" key="7">
    <source>
        <dbReference type="SAM" id="SignalP"/>
    </source>
</evidence>
<keyword evidence="6" id="KW-0472">Membrane</keyword>
<dbReference type="GO" id="GO:0046835">
    <property type="term" value="P:carbohydrate phosphorylation"/>
    <property type="evidence" value="ECO:0007669"/>
    <property type="project" value="TreeGrafter"/>
</dbReference>
<dbReference type="Proteomes" id="UP000001396">
    <property type="component" value="Unassembled WGS sequence"/>
</dbReference>
<reference evidence="9 10" key="1">
    <citation type="journal article" date="2011" name="Genome Res.">
        <title>Phylogeny-wide analysis of social amoeba genomes highlights ancient origins for complex intercellular communication.</title>
        <authorList>
            <person name="Heidel A.J."/>
            <person name="Lawal H.M."/>
            <person name="Felder M."/>
            <person name="Schilde C."/>
            <person name="Helps N.R."/>
            <person name="Tunggal B."/>
            <person name="Rivero F."/>
            <person name="John U."/>
            <person name="Schleicher M."/>
            <person name="Eichinger L."/>
            <person name="Platzer M."/>
            <person name="Noegel A.A."/>
            <person name="Schaap P."/>
            <person name="Gloeckner G."/>
        </authorList>
    </citation>
    <scope>NUCLEOTIDE SEQUENCE [LARGE SCALE GENOMIC DNA]</scope>
    <source>
        <strain evidence="10">ATCC 26659 / Pp 5 / PN500</strain>
    </source>
</reference>
<proteinExistence type="predicted"/>
<feature type="transmembrane region" description="Helical" evidence="6">
    <location>
        <begin position="930"/>
        <end position="948"/>
    </location>
</feature>
<keyword evidence="2" id="KW-0677">Repeat</keyword>
<dbReference type="Pfam" id="PF00066">
    <property type="entry name" value="Notch"/>
    <property type="match status" value="2"/>
</dbReference>
<evidence type="ECO:0000256" key="6">
    <source>
        <dbReference type="SAM" id="Phobius"/>
    </source>
</evidence>
<evidence type="ECO:0000256" key="3">
    <source>
        <dbReference type="ARBA" id="ARBA00023157"/>
    </source>
</evidence>
<dbReference type="Pfam" id="PF17103">
    <property type="entry name" value="Stealth_CR4"/>
    <property type="match status" value="1"/>
</dbReference>
<gene>
    <name evidence="9" type="primary">gpt1</name>
    <name evidence="9" type="ORF">PPL_01674</name>
</gene>
<dbReference type="InterPro" id="IPR031356">
    <property type="entry name" value="Stealth_CR4"/>
</dbReference>
<dbReference type="InterPro" id="IPR031357">
    <property type="entry name" value="Stealth_CR3"/>
</dbReference>
<feature type="signal peptide" evidence="7">
    <location>
        <begin position="1"/>
        <end position="17"/>
    </location>
</feature>
<feature type="region of interest" description="Disordered" evidence="5">
    <location>
        <begin position="294"/>
        <end position="435"/>
    </location>
</feature>
<dbReference type="STRING" id="670386.D3B058"/>
<dbReference type="PANTHER" id="PTHR24045:SF0">
    <property type="entry name" value="N-ACETYLGLUCOSAMINE-1-PHOSPHOTRANSFERASE SUBUNITS ALPHA_BETA"/>
    <property type="match status" value="1"/>
</dbReference>
<dbReference type="PROSITE" id="PS00018">
    <property type="entry name" value="EF_HAND_1"/>
    <property type="match status" value="1"/>
</dbReference>
<keyword evidence="3" id="KW-1015">Disulfide bond</keyword>
<dbReference type="InterPro" id="IPR018247">
    <property type="entry name" value="EF_Hand_1_Ca_BS"/>
</dbReference>
<dbReference type="FunCoup" id="D3B058">
    <property type="interactions" value="106"/>
</dbReference>
<dbReference type="RefSeq" id="XP_020436795.1">
    <property type="nucleotide sequence ID" value="XM_020572678.1"/>
</dbReference>
<keyword evidence="4" id="KW-0325">Glycoprotein</keyword>
<evidence type="ECO:0000256" key="4">
    <source>
        <dbReference type="ARBA" id="ARBA00023180"/>
    </source>
</evidence>
<dbReference type="PROSITE" id="PS50258">
    <property type="entry name" value="LNR"/>
    <property type="match status" value="1"/>
</dbReference>
<keyword evidence="1 9" id="KW-0808">Transferase</keyword>
<feature type="domain" description="LNR" evidence="8">
    <location>
        <begin position="84"/>
        <end position="127"/>
    </location>
</feature>
<dbReference type="AlphaFoldDB" id="D3B058"/>
<dbReference type="InParanoid" id="D3B058"/>
<dbReference type="InterPro" id="IPR000800">
    <property type="entry name" value="Notch_dom"/>
</dbReference>
<evidence type="ECO:0000256" key="5">
    <source>
        <dbReference type="SAM" id="MobiDB-lite"/>
    </source>
</evidence>
<dbReference type="GO" id="GO:0003976">
    <property type="term" value="F:UDP-N-acetylglucosamine-lysosomal-enzyme N-acetylglucosaminephosphotransferase activity"/>
    <property type="evidence" value="ECO:0007669"/>
    <property type="project" value="TreeGrafter"/>
</dbReference>
<evidence type="ECO:0000313" key="10">
    <source>
        <dbReference type="Proteomes" id="UP000001396"/>
    </source>
</evidence>
<dbReference type="Gene3D" id="3.30.300.320">
    <property type="match status" value="1"/>
</dbReference>
<dbReference type="PANTHER" id="PTHR24045">
    <property type="match status" value="1"/>
</dbReference>
<evidence type="ECO:0000313" key="9">
    <source>
        <dbReference type="EMBL" id="EFA84682.1"/>
    </source>
</evidence>
<dbReference type="GeneID" id="31357203"/>
<dbReference type="Pfam" id="PF17102">
    <property type="entry name" value="Stealth_CR3"/>
    <property type="match status" value="1"/>
</dbReference>
<keyword evidence="7" id="KW-0732">Signal</keyword>
<feature type="chain" id="PRO_5003040671" evidence="7">
    <location>
        <begin position="18"/>
        <end position="966"/>
    </location>
</feature>
<evidence type="ECO:0000256" key="2">
    <source>
        <dbReference type="ARBA" id="ARBA00022737"/>
    </source>
</evidence>
<feature type="compositionally biased region" description="Low complexity" evidence="5">
    <location>
        <begin position="294"/>
        <end position="322"/>
    </location>
</feature>
<dbReference type="SMART" id="SM00004">
    <property type="entry name" value="NL"/>
    <property type="match status" value="2"/>
</dbReference>